<organism evidence="3 4">
    <name type="scientific">Hirsutella rhossiliensis</name>
    <dbReference type="NCBI Taxonomy" id="111463"/>
    <lineage>
        <taxon>Eukaryota</taxon>
        <taxon>Fungi</taxon>
        <taxon>Dikarya</taxon>
        <taxon>Ascomycota</taxon>
        <taxon>Pezizomycotina</taxon>
        <taxon>Sordariomycetes</taxon>
        <taxon>Hypocreomycetidae</taxon>
        <taxon>Hypocreales</taxon>
        <taxon>Ophiocordycipitaceae</taxon>
        <taxon>Hirsutella</taxon>
    </lineage>
</organism>
<reference evidence="3" key="1">
    <citation type="submission" date="2021-09" db="EMBL/GenBank/DDBJ databases">
        <title>A high-quality genome of the endoparasitic fungus Hirsutella rhossiliensis with a comparison of Hirsutella genomes reveals transposable elements contributing to genome size variation.</title>
        <authorList>
            <person name="Lin R."/>
            <person name="Jiao Y."/>
            <person name="Sun X."/>
            <person name="Ling J."/>
            <person name="Xie B."/>
            <person name="Cheng X."/>
        </authorList>
    </citation>
    <scope>NUCLEOTIDE SEQUENCE</scope>
    <source>
        <strain evidence="3">HR02</strain>
    </source>
</reference>
<name>A0A9P8MLB6_9HYPO</name>
<gene>
    <name evidence="3" type="ORF">HRG_11830</name>
</gene>
<dbReference type="AlphaFoldDB" id="A0A9P8MLB6"/>
<proteinExistence type="predicted"/>
<keyword evidence="4" id="KW-1185">Reference proteome</keyword>
<evidence type="ECO:0000313" key="4">
    <source>
        <dbReference type="Proteomes" id="UP000824596"/>
    </source>
</evidence>
<evidence type="ECO:0000313" key="3">
    <source>
        <dbReference type="EMBL" id="KAH0957082.1"/>
    </source>
</evidence>
<comment type="caution">
    <text evidence="3">The sequence shown here is derived from an EMBL/GenBank/DDBJ whole genome shotgun (WGS) entry which is preliminary data.</text>
</comment>
<dbReference type="OrthoDB" id="3059190at2759"/>
<dbReference type="InterPro" id="IPR013103">
    <property type="entry name" value="RVT_2"/>
</dbReference>
<keyword evidence="3" id="KW-0695">RNA-directed DNA polymerase</keyword>
<dbReference type="Proteomes" id="UP000824596">
    <property type="component" value="Unassembled WGS sequence"/>
</dbReference>
<sequence length="257" mass="29345">MIFDESSFFDGKRDQQPLLLSQQEVLDEETEEETDVEAVEDNADFEEEEAARSDDLDEEGDYRKAVELEYAYLPTPPPTQEEDLEAVFQSVFRLDLRGGKAPLEGLPDCLLSLLREAKEGIGPDTKEDQFLPYFDRFSDFYPMPIEDGSHGAFTAGQLFKPQLSARKKDHLALHEEMGSFEEVLKEKARGKQVLSSIAAEFDLELDQIDAVNAFVNCLLEEEEVVYMRLLPGFQQPGKVLRLRKALYGLRRSPLLWQ</sequence>
<feature type="region of interest" description="Disordered" evidence="1">
    <location>
        <begin position="25"/>
        <end position="60"/>
    </location>
</feature>
<keyword evidence="3" id="KW-0548">Nucleotidyltransferase</keyword>
<keyword evidence="3" id="KW-0808">Transferase</keyword>
<dbReference type="Pfam" id="PF07727">
    <property type="entry name" value="RVT_2"/>
    <property type="match status" value="1"/>
</dbReference>
<accession>A0A9P8MLB6</accession>
<dbReference type="EMBL" id="JAIZPD010000023">
    <property type="protein sequence ID" value="KAH0957082.1"/>
    <property type="molecule type" value="Genomic_DNA"/>
</dbReference>
<dbReference type="GeneID" id="68360958"/>
<dbReference type="RefSeq" id="XP_044714596.1">
    <property type="nucleotide sequence ID" value="XM_044870300.1"/>
</dbReference>
<protein>
    <submittedName>
        <fullName evidence="3">Reverse transcriptase (RNA-dependent DNA polymerase) domain-containing protein</fullName>
    </submittedName>
</protein>
<feature type="domain" description="Reverse transcriptase Ty1/copia-type" evidence="2">
    <location>
        <begin position="192"/>
        <end position="257"/>
    </location>
</feature>
<evidence type="ECO:0000259" key="2">
    <source>
        <dbReference type="Pfam" id="PF07727"/>
    </source>
</evidence>
<evidence type="ECO:0000256" key="1">
    <source>
        <dbReference type="SAM" id="MobiDB-lite"/>
    </source>
</evidence>
<dbReference type="GO" id="GO:0003964">
    <property type="term" value="F:RNA-directed DNA polymerase activity"/>
    <property type="evidence" value="ECO:0007669"/>
    <property type="project" value="UniProtKB-KW"/>
</dbReference>